<dbReference type="GO" id="GO:0005634">
    <property type="term" value="C:nucleus"/>
    <property type="evidence" value="ECO:0007669"/>
    <property type="project" value="UniProtKB-ARBA"/>
</dbReference>
<keyword evidence="5" id="KW-1185">Reference proteome</keyword>
<evidence type="ECO:0000256" key="1">
    <source>
        <dbReference type="ARBA" id="ARBA00006091"/>
    </source>
</evidence>
<evidence type="ECO:0000256" key="2">
    <source>
        <dbReference type="ARBA" id="ARBA00022694"/>
    </source>
</evidence>
<comment type="similarity">
    <text evidence="1">Belongs to the SEN15 family.</text>
</comment>
<dbReference type="InterPro" id="IPR011856">
    <property type="entry name" value="tRNA_endonuc-like_dom_sf"/>
</dbReference>
<dbReference type="InterPro" id="IPR036167">
    <property type="entry name" value="tRNA_intron_Endo_cat-like_sf"/>
</dbReference>
<proteinExistence type="inferred from homology"/>
<gene>
    <name evidence="4" type="ORF">SCHPADRAFT_911137</name>
</gene>
<evidence type="ECO:0000313" key="4">
    <source>
        <dbReference type="EMBL" id="KLO05258.1"/>
    </source>
</evidence>
<dbReference type="PANTHER" id="PTHR28582">
    <property type="entry name" value="TRNA-SPLICING ENDONUCLEASE SUBUNIT SEN15"/>
    <property type="match status" value="1"/>
</dbReference>
<sequence>MENHVSFPALASLAKTYPQAASSLFATYNDLQHAQRWEDLTVVDLPECKRGALKGRRPNSKDTLFVLPCSMSEPLSTSWLSNALKELDEPDGIYLAISTEDSSIVYYRISRGFAKPSL</sequence>
<dbReference type="GO" id="GO:0006388">
    <property type="term" value="P:tRNA splicing, via endonucleolytic cleavage and ligation"/>
    <property type="evidence" value="ECO:0007669"/>
    <property type="project" value="InterPro"/>
</dbReference>
<protein>
    <recommendedName>
        <fullName evidence="3">tRNA-splicing endonuclease subunit Sen15 domain-containing protein</fullName>
    </recommendedName>
</protein>
<dbReference type="SUPFAM" id="SSF53032">
    <property type="entry name" value="tRNA-intron endonuclease catalytic domain-like"/>
    <property type="match status" value="1"/>
</dbReference>
<dbReference type="InterPro" id="IPR018593">
    <property type="entry name" value="tRNA-endonuc_su_Sen15"/>
</dbReference>
<evidence type="ECO:0000313" key="5">
    <source>
        <dbReference type="Proteomes" id="UP000053477"/>
    </source>
</evidence>
<dbReference type="GO" id="GO:0003676">
    <property type="term" value="F:nucleic acid binding"/>
    <property type="evidence" value="ECO:0007669"/>
    <property type="project" value="InterPro"/>
</dbReference>
<dbReference type="AlphaFoldDB" id="A0A0H2R6Z3"/>
<dbReference type="Pfam" id="PF09631">
    <property type="entry name" value="Sen15"/>
    <property type="match status" value="1"/>
</dbReference>
<reference evidence="4 5" key="1">
    <citation type="submission" date="2015-04" db="EMBL/GenBank/DDBJ databases">
        <title>Complete genome sequence of Schizopora paradoxa KUC8140, a cosmopolitan wood degrader in East Asia.</title>
        <authorList>
            <consortium name="DOE Joint Genome Institute"/>
            <person name="Min B."/>
            <person name="Park H."/>
            <person name="Jang Y."/>
            <person name="Kim J.-J."/>
            <person name="Kim K.H."/>
            <person name="Pangilinan J."/>
            <person name="Lipzen A."/>
            <person name="Riley R."/>
            <person name="Grigoriev I.V."/>
            <person name="Spatafora J.W."/>
            <person name="Choi I.-G."/>
        </authorList>
    </citation>
    <scope>NUCLEOTIDE SEQUENCE [LARGE SCALE GENOMIC DNA]</scope>
    <source>
        <strain evidence="4 5">KUC8140</strain>
    </source>
</reference>
<dbReference type="EMBL" id="KQ086336">
    <property type="protein sequence ID" value="KLO05258.1"/>
    <property type="molecule type" value="Genomic_DNA"/>
</dbReference>
<dbReference type="Gene3D" id="3.40.1350.10">
    <property type="match status" value="1"/>
</dbReference>
<feature type="domain" description="tRNA-splicing endonuclease subunit Sen15" evidence="3">
    <location>
        <begin position="27"/>
        <end position="117"/>
    </location>
</feature>
<name>A0A0H2R6Z3_9AGAM</name>
<keyword evidence="2" id="KW-0819">tRNA processing</keyword>
<dbReference type="Proteomes" id="UP000053477">
    <property type="component" value="Unassembled WGS sequence"/>
</dbReference>
<evidence type="ECO:0000259" key="3">
    <source>
        <dbReference type="Pfam" id="PF09631"/>
    </source>
</evidence>
<accession>A0A0H2R6Z3</accession>
<dbReference type="OrthoDB" id="10002170at2759"/>
<organism evidence="4 5">
    <name type="scientific">Schizopora paradoxa</name>
    <dbReference type="NCBI Taxonomy" id="27342"/>
    <lineage>
        <taxon>Eukaryota</taxon>
        <taxon>Fungi</taxon>
        <taxon>Dikarya</taxon>
        <taxon>Basidiomycota</taxon>
        <taxon>Agaricomycotina</taxon>
        <taxon>Agaricomycetes</taxon>
        <taxon>Hymenochaetales</taxon>
        <taxon>Schizoporaceae</taxon>
        <taxon>Schizopora</taxon>
    </lineage>
</organism>
<dbReference type="PANTHER" id="PTHR28582:SF1">
    <property type="entry name" value="TRNA-SPLICING ENDONUCLEASE SUBUNIT SEN15"/>
    <property type="match status" value="1"/>
</dbReference>
<dbReference type="FunCoup" id="A0A0H2R6Z3">
    <property type="interactions" value="2"/>
</dbReference>
<dbReference type="InParanoid" id="A0A0H2R6Z3"/>